<keyword evidence="2" id="KW-1185">Reference proteome</keyword>
<accession>A0A2J6RIJ9</accession>
<organism evidence="1 2">
    <name type="scientific">Hyaloscypha variabilis (strain UAMH 11265 / GT02V1 / F)</name>
    <name type="common">Meliniomyces variabilis</name>
    <dbReference type="NCBI Taxonomy" id="1149755"/>
    <lineage>
        <taxon>Eukaryota</taxon>
        <taxon>Fungi</taxon>
        <taxon>Dikarya</taxon>
        <taxon>Ascomycota</taxon>
        <taxon>Pezizomycotina</taxon>
        <taxon>Leotiomycetes</taxon>
        <taxon>Helotiales</taxon>
        <taxon>Hyaloscyphaceae</taxon>
        <taxon>Hyaloscypha</taxon>
        <taxon>Hyaloscypha variabilis</taxon>
    </lineage>
</organism>
<dbReference type="AlphaFoldDB" id="A0A2J6RIJ9"/>
<dbReference type="OrthoDB" id="2129688at2759"/>
<dbReference type="Proteomes" id="UP000235786">
    <property type="component" value="Unassembled WGS sequence"/>
</dbReference>
<evidence type="ECO:0000313" key="2">
    <source>
        <dbReference type="Proteomes" id="UP000235786"/>
    </source>
</evidence>
<gene>
    <name evidence="1" type="ORF">L207DRAFT_568012</name>
</gene>
<dbReference type="EMBL" id="KZ613948">
    <property type="protein sequence ID" value="PMD38336.1"/>
    <property type="molecule type" value="Genomic_DNA"/>
</dbReference>
<proteinExistence type="predicted"/>
<evidence type="ECO:0000313" key="1">
    <source>
        <dbReference type="EMBL" id="PMD38336.1"/>
    </source>
</evidence>
<sequence length="336" mass="38217">MAAPQAKRIKLDPDPKQPIIFTTPDMRPDVGLQVFNQQFHVYSGVLKIHSGFFRKYLEPSFGLLPTSTSPTLSSEWFTKVDADGKSWSLTSDYKFRDADTSRFSGSMAIQEEAIRKLLCAIFSRSYDIKNIYELQIMTKHADYYCCLPILSHSLAGPLYNSHGLVSTIGKAPCATLVAAYRLRHKQLFNDSFIQAMGPLKNPQYKQLKEPNLLRMAEVAYTKMCGEILKVHQGMLEIFADANTSFKDTGKAMVELADQALDEKLTVVQPMYYRLCYDHAYKSSEGAKAVRKLLGPILKNNLVLNKSKVNSGEGHFDDYFLSYKIERYPWDDTQIDW</sequence>
<name>A0A2J6RIJ9_HYAVF</name>
<evidence type="ECO:0008006" key="3">
    <source>
        <dbReference type="Google" id="ProtNLM"/>
    </source>
</evidence>
<reference evidence="1 2" key="1">
    <citation type="submission" date="2016-04" db="EMBL/GenBank/DDBJ databases">
        <title>A degradative enzymes factory behind the ericoid mycorrhizal symbiosis.</title>
        <authorList>
            <consortium name="DOE Joint Genome Institute"/>
            <person name="Martino E."/>
            <person name="Morin E."/>
            <person name="Grelet G."/>
            <person name="Kuo A."/>
            <person name="Kohler A."/>
            <person name="Daghino S."/>
            <person name="Barry K."/>
            <person name="Choi C."/>
            <person name="Cichocki N."/>
            <person name="Clum A."/>
            <person name="Copeland A."/>
            <person name="Hainaut M."/>
            <person name="Haridas S."/>
            <person name="Labutti K."/>
            <person name="Lindquist E."/>
            <person name="Lipzen A."/>
            <person name="Khouja H.-R."/>
            <person name="Murat C."/>
            <person name="Ohm R."/>
            <person name="Olson A."/>
            <person name="Spatafora J."/>
            <person name="Veneault-Fourrey C."/>
            <person name="Henrissat B."/>
            <person name="Grigoriev I."/>
            <person name="Martin F."/>
            <person name="Perotto S."/>
        </authorList>
    </citation>
    <scope>NUCLEOTIDE SEQUENCE [LARGE SCALE GENOMIC DNA]</scope>
    <source>
        <strain evidence="1 2">F</strain>
    </source>
</reference>
<protein>
    <recommendedName>
        <fullName evidence="3">BTB domain-containing protein</fullName>
    </recommendedName>
</protein>